<comment type="caution">
    <text evidence="2">The sequence shown here is derived from an EMBL/GenBank/DDBJ whole genome shotgun (WGS) entry which is preliminary data.</text>
</comment>
<evidence type="ECO:0000313" key="2">
    <source>
        <dbReference type="EMBL" id="KAF9814960.1"/>
    </source>
</evidence>
<sequence>MIHASLIGLCLASLASIFGLRVIESAALGMCRLRNKKYLSYTTETMPDEAPGTE</sequence>
<organism evidence="2 3">
    <name type="scientific">Rhodonia placenta</name>
    <dbReference type="NCBI Taxonomy" id="104341"/>
    <lineage>
        <taxon>Eukaryota</taxon>
        <taxon>Fungi</taxon>
        <taxon>Dikarya</taxon>
        <taxon>Basidiomycota</taxon>
        <taxon>Agaricomycotina</taxon>
        <taxon>Agaricomycetes</taxon>
        <taxon>Polyporales</taxon>
        <taxon>Adustoporiaceae</taxon>
        <taxon>Rhodonia</taxon>
    </lineage>
</organism>
<name>A0A8H7P3E1_9APHY</name>
<reference evidence="2" key="1">
    <citation type="submission" date="2020-11" db="EMBL/GenBank/DDBJ databases">
        <authorList>
            <person name="Koelle M."/>
            <person name="Horta M.A.C."/>
            <person name="Nowrousian M."/>
            <person name="Ohm R.A."/>
            <person name="Benz P."/>
            <person name="Pilgard A."/>
        </authorList>
    </citation>
    <scope>NUCLEOTIDE SEQUENCE</scope>
    <source>
        <strain evidence="2">FPRL280</strain>
    </source>
</reference>
<protein>
    <submittedName>
        <fullName evidence="2">Uncharacterized protein</fullName>
    </submittedName>
</protein>
<accession>A0A8H7P3E1</accession>
<reference evidence="2" key="2">
    <citation type="journal article" name="Front. Microbiol.">
        <title>Degradative Capacity of Two Strains of Rhodonia placenta: From Phenotype to Genotype.</title>
        <authorList>
            <person name="Kolle M."/>
            <person name="Horta M.A.C."/>
            <person name="Nowrousian M."/>
            <person name="Ohm R.A."/>
            <person name="Benz J.P."/>
            <person name="Pilgard A."/>
        </authorList>
    </citation>
    <scope>NUCLEOTIDE SEQUENCE</scope>
    <source>
        <strain evidence="2">FPRL280</strain>
    </source>
</reference>
<dbReference type="EMBL" id="JADOXO010000077">
    <property type="protein sequence ID" value="KAF9814960.1"/>
    <property type="molecule type" value="Genomic_DNA"/>
</dbReference>
<keyword evidence="1" id="KW-0732">Signal</keyword>
<feature type="chain" id="PRO_5034017597" evidence="1">
    <location>
        <begin position="20"/>
        <end position="54"/>
    </location>
</feature>
<gene>
    <name evidence="2" type="ORF">IEO21_04810</name>
</gene>
<dbReference type="Proteomes" id="UP000639403">
    <property type="component" value="Unassembled WGS sequence"/>
</dbReference>
<proteinExistence type="predicted"/>
<evidence type="ECO:0000256" key="1">
    <source>
        <dbReference type="SAM" id="SignalP"/>
    </source>
</evidence>
<feature type="signal peptide" evidence="1">
    <location>
        <begin position="1"/>
        <end position="19"/>
    </location>
</feature>
<dbReference type="AlphaFoldDB" id="A0A8H7P3E1"/>
<evidence type="ECO:0000313" key="3">
    <source>
        <dbReference type="Proteomes" id="UP000639403"/>
    </source>
</evidence>